<feature type="region of interest" description="Disordered" evidence="1">
    <location>
        <begin position="989"/>
        <end position="1008"/>
    </location>
</feature>
<name>A0A2R6RRG7_ACTCC</name>
<evidence type="ECO:0000313" key="2">
    <source>
        <dbReference type="EMBL" id="PSS32614.1"/>
    </source>
</evidence>
<evidence type="ECO:0000313" key="3">
    <source>
        <dbReference type="Proteomes" id="UP000241394"/>
    </source>
</evidence>
<feature type="region of interest" description="Disordered" evidence="1">
    <location>
        <begin position="1215"/>
        <end position="1275"/>
    </location>
</feature>
<feature type="compositionally biased region" description="Polar residues" evidence="1">
    <location>
        <begin position="451"/>
        <end position="470"/>
    </location>
</feature>
<dbReference type="Gramene" id="PSS32614">
    <property type="protein sequence ID" value="PSS32614"/>
    <property type="gene ID" value="CEY00_Acc02914"/>
</dbReference>
<reference evidence="2 3" key="1">
    <citation type="submission" date="2017-07" db="EMBL/GenBank/DDBJ databases">
        <title>An improved, manually edited Actinidia chinensis var. chinensis (kiwifruit) genome highlights the challenges associated with draft genomes and gene prediction in plants.</title>
        <authorList>
            <person name="Pilkington S."/>
            <person name="Crowhurst R."/>
            <person name="Hilario E."/>
            <person name="Nardozza S."/>
            <person name="Fraser L."/>
            <person name="Peng Y."/>
            <person name="Gunaseelan K."/>
            <person name="Simpson R."/>
            <person name="Tahir J."/>
            <person name="Deroles S."/>
            <person name="Templeton K."/>
            <person name="Luo Z."/>
            <person name="Davy M."/>
            <person name="Cheng C."/>
            <person name="Mcneilage M."/>
            <person name="Scaglione D."/>
            <person name="Liu Y."/>
            <person name="Zhang Q."/>
            <person name="Datson P."/>
            <person name="De Silva N."/>
            <person name="Gardiner S."/>
            <person name="Bassett H."/>
            <person name="Chagne D."/>
            <person name="Mccallum J."/>
            <person name="Dzierzon H."/>
            <person name="Deng C."/>
            <person name="Wang Y.-Y."/>
            <person name="Barron N."/>
            <person name="Manako K."/>
            <person name="Bowen J."/>
            <person name="Foster T."/>
            <person name="Erridge Z."/>
            <person name="Tiffin H."/>
            <person name="Waite C."/>
            <person name="Davies K."/>
            <person name="Grierson E."/>
            <person name="Laing W."/>
            <person name="Kirk R."/>
            <person name="Chen X."/>
            <person name="Wood M."/>
            <person name="Montefiori M."/>
            <person name="Brummell D."/>
            <person name="Schwinn K."/>
            <person name="Catanach A."/>
            <person name="Fullerton C."/>
            <person name="Li D."/>
            <person name="Meiyalaghan S."/>
            <person name="Nieuwenhuizen N."/>
            <person name="Read N."/>
            <person name="Prakash R."/>
            <person name="Hunter D."/>
            <person name="Zhang H."/>
            <person name="Mckenzie M."/>
            <person name="Knabel M."/>
            <person name="Harris A."/>
            <person name="Allan A."/>
            <person name="Chen A."/>
            <person name="Janssen B."/>
            <person name="Plunkett B."/>
            <person name="Dwamena C."/>
            <person name="Voogd C."/>
            <person name="Leif D."/>
            <person name="Lafferty D."/>
            <person name="Souleyre E."/>
            <person name="Varkonyi-Gasic E."/>
            <person name="Gambi F."/>
            <person name="Hanley J."/>
            <person name="Yao J.-L."/>
            <person name="Cheung J."/>
            <person name="David K."/>
            <person name="Warren B."/>
            <person name="Marsh K."/>
            <person name="Snowden K."/>
            <person name="Lin-Wang K."/>
            <person name="Brian L."/>
            <person name="Martinez-Sanchez M."/>
            <person name="Wang M."/>
            <person name="Ileperuma N."/>
            <person name="Macnee N."/>
            <person name="Campin R."/>
            <person name="Mcatee P."/>
            <person name="Drummond R."/>
            <person name="Espley R."/>
            <person name="Ireland H."/>
            <person name="Wu R."/>
            <person name="Atkinson R."/>
            <person name="Karunairetnam S."/>
            <person name="Bulley S."/>
            <person name="Chunkath S."/>
            <person name="Hanley Z."/>
            <person name="Storey R."/>
            <person name="Thrimawithana A."/>
            <person name="Thomson S."/>
            <person name="David C."/>
            <person name="Testolin R."/>
        </authorList>
    </citation>
    <scope>NUCLEOTIDE SEQUENCE [LARGE SCALE GENOMIC DNA]</scope>
    <source>
        <strain evidence="3">cv. Red5</strain>
        <tissue evidence="2">Young leaf</tissue>
    </source>
</reference>
<sequence>MPVSGKEETGTISRQSSNCSAGVPIKKRRFPLVRPVSPPPQEPCSIRAENDSIQKECSNTSQGSSLSDASVPTNSPGLSDVNRNSFAKERKEGPADANVDSVQSNVNLSKVKIEESNLPMLSASMDNVDNKEKRLLIEKSACQKISEKTELHLAPNKELAPNYGKGIPFKQNFEKDCEVEPSGNAELSLGLKEYPIPALAGQNRELSYQLPDKVHSSAFCLSLGNGKPITSKNDENNSNDVTDCLHANRSNWDLNTTMDAWDEGSVGGVVAGQAAVGFEASIGIVSAHNVKPSTRSSAGIFGVSGDLGKQTIGGCEQLSNFPISSLCSTEKYKSEDSLHLGLSTPSLPSNFSGQKPGTYAKVVPTRTVPNLKFLSVLASAGNTSSVGCSIVKLEPCIENAKHDLAVVRGDPTRLLDFRPVKCEVVERSNLETLKLSNTSPQKLVEHRSIKSESIQSNQEIQRTTKETSYQSDGKVVQYDNNSSYAVAMSSNSKKPCSSELPTCSTELSMSVETSNKPKHSDYTMEVNINNEDPHEKCTKVDQVASETVVTPMDYQSNGSKVSSDEMIGASGAKDLYVDDSEIRGLVVMNDLPPDSRGNGEGSVSDDEKFNISTDMLEEDSFSSDYESDGNRAVVTLGDVQFCEEDDEYEDGEVREQLPFTGSDGVIAEKSEAENINLVDCDIKNVDLCSPGGSISTKSGFNEKEKKLEGHGQSDDHIKECIDAVLKEKSDQGVVEDGSLQELTVEAAAAECDDKMPINTKLLDRSGGKDVQEGRVTEVSSAGATTSSQGRLTTVAKAADNNAKGIDAVEKTDSTLPKTEPSLNGNDAAKDANTGQRSRIINLPRATNVSPSETRSIPGRSFPSRSGRYFDFDGEKLHPRGNRDETYIDGPCKFRRDRFQDHSSRNSRLNFMRGRGRVSNRSLRGDWDSERDFGSESYNSPADYRFSRKKHASADDDGELDCRGYVAPNGPIRGTGRGGRKSLNDDVLSFRHPLTRRRSPGGRDGTTTRGVQMVHRFRSPNRFIGEDGSDIVGLRRGEKFIRGLPHDTMDHVFNRPQPPFDGVDGQFVRGNKNFSSFQRRGLPRIRSKSPIRSISRSPGPWTSPRRRSPDGFNGLPELTQRRSPAIYRMERMRSPDRPCFPEEMLARRHGSPPYISRPANNPRDMESGRDHGHLRPVMSNRRSPSDQVLPRSTRRFDILDIRDRADTDEYFGEAMRSGRYQELGSDGNDDGRRKCSERRGPVRSFRPPYNGADTDNFRFREEDGPRPSRFRPEADPEFVERSNMREREFDGRIKNRSVNVSRQTRSIEEQEGNYRHGGQVWHDDGFDDVSRVKRRRF</sequence>
<feature type="region of interest" description="Disordered" evidence="1">
    <location>
        <begin position="902"/>
        <end position="939"/>
    </location>
</feature>
<protein>
    <submittedName>
        <fullName evidence="2">Serine-rich adhesin for platelets like</fullName>
    </submittedName>
</protein>
<feature type="compositionally biased region" description="Basic and acidic residues" evidence="1">
    <location>
        <begin position="1304"/>
        <end position="1313"/>
    </location>
</feature>
<feature type="compositionally biased region" description="Basic and acidic residues" evidence="1">
    <location>
        <begin position="1254"/>
        <end position="1275"/>
    </location>
</feature>
<feature type="region of interest" description="Disordered" evidence="1">
    <location>
        <begin position="1073"/>
        <end position="1190"/>
    </location>
</feature>
<accession>A0A2R6RRG7</accession>
<dbReference type="PANTHER" id="PTHR34536:SF4">
    <property type="entry name" value="BTZ DOMAIN-CONTAINING PROTEIN"/>
    <property type="match status" value="1"/>
</dbReference>
<gene>
    <name evidence="2" type="ORF">CEY00_Acc02914</name>
</gene>
<organism evidence="2 3">
    <name type="scientific">Actinidia chinensis var. chinensis</name>
    <name type="common">Chinese soft-hair kiwi</name>
    <dbReference type="NCBI Taxonomy" id="1590841"/>
    <lineage>
        <taxon>Eukaryota</taxon>
        <taxon>Viridiplantae</taxon>
        <taxon>Streptophyta</taxon>
        <taxon>Embryophyta</taxon>
        <taxon>Tracheophyta</taxon>
        <taxon>Spermatophyta</taxon>
        <taxon>Magnoliopsida</taxon>
        <taxon>eudicotyledons</taxon>
        <taxon>Gunneridae</taxon>
        <taxon>Pentapetalae</taxon>
        <taxon>asterids</taxon>
        <taxon>Ericales</taxon>
        <taxon>Actinidiaceae</taxon>
        <taxon>Actinidia</taxon>
    </lineage>
</organism>
<feature type="compositionally biased region" description="Polar residues" evidence="1">
    <location>
        <begin position="813"/>
        <end position="824"/>
    </location>
</feature>
<dbReference type="PANTHER" id="PTHR34536">
    <property type="entry name" value="DENTIN SIALOPHOSPHOPROTEIN-LIKE PROTEIN"/>
    <property type="match status" value="1"/>
</dbReference>
<feature type="compositionally biased region" description="Polar residues" evidence="1">
    <location>
        <begin position="10"/>
        <end position="20"/>
    </location>
</feature>
<dbReference type="EMBL" id="NKQK01000003">
    <property type="protein sequence ID" value="PSS32614.1"/>
    <property type="molecule type" value="Genomic_DNA"/>
</dbReference>
<reference evidence="3" key="2">
    <citation type="journal article" date="2018" name="BMC Genomics">
        <title>A manually annotated Actinidia chinensis var. chinensis (kiwifruit) genome highlights the challenges associated with draft genomes and gene prediction in plants.</title>
        <authorList>
            <person name="Pilkington S.M."/>
            <person name="Crowhurst R."/>
            <person name="Hilario E."/>
            <person name="Nardozza S."/>
            <person name="Fraser L."/>
            <person name="Peng Y."/>
            <person name="Gunaseelan K."/>
            <person name="Simpson R."/>
            <person name="Tahir J."/>
            <person name="Deroles S.C."/>
            <person name="Templeton K."/>
            <person name="Luo Z."/>
            <person name="Davy M."/>
            <person name="Cheng C."/>
            <person name="McNeilage M."/>
            <person name="Scaglione D."/>
            <person name="Liu Y."/>
            <person name="Zhang Q."/>
            <person name="Datson P."/>
            <person name="De Silva N."/>
            <person name="Gardiner S.E."/>
            <person name="Bassett H."/>
            <person name="Chagne D."/>
            <person name="McCallum J."/>
            <person name="Dzierzon H."/>
            <person name="Deng C."/>
            <person name="Wang Y.Y."/>
            <person name="Barron L."/>
            <person name="Manako K."/>
            <person name="Bowen J."/>
            <person name="Foster T.M."/>
            <person name="Erridge Z.A."/>
            <person name="Tiffin H."/>
            <person name="Waite C.N."/>
            <person name="Davies K.M."/>
            <person name="Grierson E.P."/>
            <person name="Laing W.A."/>
            <person name="Kirk R."/>
            <person name="Chen X."/>
            <person name="Wood M."/>
            <person name="Montefiori M."/>
            <person name="Brummell D.A."/>
            <person name="Schwinn K.E."/>
            <person name="Catanach A."/>
            <person name="Fullerton C."/>
            <person name="Li D."/>
            <person name="Meiyalaghan S."/>
            <person name="Nieuwenhuizen N."/>
            <person name="Read N."/>
            <person name="Prakash R."/>
            <person name="Hunter D."/>
            <person name="Zhang H."/>
            <person name="McKenzie M."/>
            <person name="Knabel M."/>
            <person name="Harris A."/>
            <person name="Allan A.C."/>
            <person name="Gleave A."/>
            <person name="Chen A."/>
            <person name="Janssen B.J."/>
            <person name="Plunkett B."/>
            <person name="Ampomah-Dwamena C."/>
            <person name="Voogd C."/>
            <person name="Leif D."/>
            <person name="Lafferty D."/>
            <person name="Souleyre E.J.F."/>
            <person name="Varkonyi-Gasic E."/>
            <person name="Gambi F."/>
            <person name="Hanley J."/>
            <person name="Yao J.L."/>
            <person name="Cheung J."/>
            <person name="David K.M."/>
            <person name="Warren B."/>
            <person name="Marsh K."/>
            <person name="Snowden K.C."/>
            <person name="Lin-Wang K."/>
            <person name="Brian L."/>
            <person name="Martinez-Sanchez M."/>
            <person name="Wang M."/>
            <person name="Ileperuma N."/>
            <person name="Macnee N."/>
            <person name="Campin R."/>
            <person name="McAtee P."/>
            <person name="Drummond R.S.M."/>
            <person name="Espley R.V."/>
            <person name="Ireland H.S."/>
            <person name="Wu R."/>
            <person name="Atkinson R.G."/>
            <person name="Karunairetnam S."/>
            <person name="Bulley S."/>
            <person name="Chunkath S."/>
            <person name="Hanley Z."/>
            <person name="Storey R."/>
            <person name="Thrimawithana A.H."/>
            <person name="Thomson S."/>
            <person name="David C."/>
            <person name="Testolin R."/>
            <person name="Huang H."/>
            <person name="Hellens R.P."/>
            <person name="Schaffer R.J."/>
        </authorList>
    </citation>
    <scope>NUCLEOTIDE SEQUENCE [LARGE SCALE GENOMIC DNA]</scope>
    <source>
        <strain evidence="3">cv. Red5</strain>
    </source>
</reference>
<keyword evidence="3" id="KW-1185">Reference proteome</keyword>
<feature type="region of interest" description="Disordered" evidence="1">
    <location>
        <begin position="809"/>
        <end position="835"/>
    </location>
</feature>
<dbReference type="OrthoDB" id="758862at2759"/>
<evidence type="ECO:0000256" key="1">
    <source>
        <dbReference type="SAM" id="MobiDB-lite"/>
    </source>
</evidence>
<feature type="region of interest" description="Disordered" evidence="1">
    <location>
        <begin position="848"/>
        <end position="867"/>
    </location>
</feature>
<feature type="compositionally biased region" description="Basic and acidic residues" evidence="1">
    <location>
        <begin position="922"/>
        <end position="933"/>
    </location>
</feature>
<comment type="caution">
    <text evidence="2">The sequence shown here is derived from an EMBL/GenBank/DDBJ whole genome shotgun (WGS) entry which is preliminary data.</text>
</comment>
<feature type="compositionally biased region" description="Basic and acidic residues" evidence="1">
    <location>
        <begin position="1162"/>
        <end position="1172"/>
    </location>
</feature>
<proteinExistence type="predicted"/>
<dbReference type="InParanoid" id="A0A2R6RRG7"/>
<feature type="region of interest" description="Disordered" evidence="1">
    <location>
        <begin position="1299"/>
        <end position="1324"/>
    </location>
</feature>
<feature type="compositionally biased region" description="Basic and acidic residues" evidence="1">
    <location>
        <begin position="1228"/>
        <end position="1239"/>
    </location>
</feature>
<feature type="region of interest" description="Disordered" evidence="1">
    <location>
        <begin position="444"/>
        <end position="470"/>
    </location>
</feature>
<feature type="region of interest" description="Disordered" evidence="1">
    <location>
        <begin position="1"/>
        <end position="82"/>
    </location>
</feature>
<dbReference type="OMA" id="HGKIMRS"/>
<feature type="compositionally biased region" description="Basic and acidic residues" evidence="1">
    <location>
        <begin position="1127"/>
        <end position="1145"/>
    </location>
</feature>
<dbReference type="FunCoup" id="A0A2R6RRG7">
    <property type="interactions" value="1544"/>
</dbReference>
<feature type="compositionally biased region" description="Polar residues" evidence="1">
    <location>
        <begin position="55"/>
        <end position="82"/>
    </location>
</feature>
<dbReference type="Proteomes" id="UP000241394">
    <property type="component" value="Chromosome LG3"/>
</dbReference>
<dbReference type="STRING" id="1590841.A0A2R6RRG7"/>